<gene>
    <name evidence="3" type="ORF">N7469_004037</name>
</gene>
<keyword evidence="2" id="KW-0732">Signal</keyword>
<evidence type="ECO:0000313" key="3">
    <source>
        <dbReference type="EMBL" id="KAJ5234869.1"/>
    </source>
</evidence>
<comment type="caution">
    <text evidence="3">The sequence shown here is derived from an EMBL/GenBank/DDBJ whole genome shotgun (WGS) entry which is preliminary data.</text>
</comment>
<feature type="region of interest" description="Disordered" evidence="1">
    <location>
        <begin position="177"/>
        <end position="196"/>
    </location>
</feature>
<evidence type="ECO:0000256" key="2">
    <source>
        <dbReference type="SAM" id="SignalP"/>
    </source>
</evidence>
<dbReference type="GeneID" id="81382124"/>
<protein>
    <submittedName>
        <fullName evidence="3">Uncharacterized protein</fullName>
    </submittedName>
</protein>
<feature type="chain" id="PRO_5040741987" evidence="2">
    <location>
        <begin position="20"/>
        <end position="196"/>
    </location>
</feature>
<sequence length="196" mass="20443">MKFSEIITLSAALATSANASPMKRSANVPDFADITFVAADNSFSQSFPTDGSVVDISNVLSVSSISSSTDGITCTFNGVDGSVTSVSGAQSVDVGPPQTQVSGHCSKLWRRSQPQRRNSVAVIFQGAADAEFQQYFPTDGTPTKIWNPLSISHIEIEQGGVTCTFKGIDNSITSVTGPSTVDVGPPQTQIEGTCTA</sequence>
<feature type="compositionally biased region" description="Polar residues" evidence="1">
    <location>
        <begin position="186"/>
        <end position="196"/>
    </location>
</feature>
<accession>A0A9W9P3T4</accession>
<organism evidence="3 4">
    <name type="scientific">Penicillium citrinum</name>
    <dbReference type="NCBI Taxonomy" id="5077"/>
    <lineage>
        <taxon>Eukaryota</taxon>
        <taxon>Fungi</taxon>
        <taxon>Dikarya</taxon>
        <taxon>Ascomycota</taxon>
        <taxon>Pezizomycotina</taxon>
        <taxon>Eurotiomycetes</taxon>
        <taxon>Eurotiomycetidae</taxon>
        <taxon>Eurotiales</taxon>
        <taxon>Aspergillaceae</taxon>
        <taxon>Penicillium</taxon>
    </lineage>
</organism>
<dbReference type="AlphaFoldDB" id="A0A9W9P3T4"/>
<dbReference type="Proteomes" id="UP001147733">
    <property type="component" value="Unassembled WGS sequence"/>
</dbReference>
<dbReference type="OrthoDB" id="4509278at2759"/>
<dbReference type="RefSeq" id="XP_056502369.1">
    <property type="nucleotide sequence ID" value="XM_056642957.1"/>
</dbReference>
<feature type="signal peptide" evidence="2">
    <location>
        <begin position="1"/>
        <end position="19"/>
    </location>
</feature>
<dbReference type="EMBL" id="JAPQKT010000003">
    <property type="protein sequence ID" value="KAJ5234869.1"/>
    <property type="molecule type" value="Genomic_DNA"/>
</dbReference>
<proteinExistence type="predicted"/>
<name>A0A9W9P3T4_PENCI</name>
<reference evidence="3" key="2">
    <citation type="journal article" date="2023" name="IMA Fungus">
        <title>Comparative genomic study of the Penicillium genus elucidates a diverse pangenome and 15 lateral gene transfer events.</title>
        <authorList>
            <person name="Petersen C."/>
            <person name="Sorensen T."/>
            <person name="Nielsen M.R."/>
            <person name="Sondergaard T.E."/>
            <person name="Sorensen J.L."/>
            <person name="Fitzpatrick D.A."/>
            <person name="Frisvad J.C."/>
            <person name="Nielsen K.L."/>
        </authorList>
    </citation>
    <scope>NUCLEOTIDE SEQUENCE</scope>
    <source>
        <strain evidence="3">IBT 23319</strain>
    </source>
</reference>
<keyword evidence="4" id="KW-1185">Reference proteome</keyword>
<evidence type="ECO:0000313" key="4">
    <source>
        <dbReference type="Proteomes" id="UP001147733"/>
    </source>
</evidence>
<evidence type="ECO:0000256" key="1">
    <source>
        <dbReference type="SAM" id="MobiDB-lite"/>
    </source>
</evidence>
<reference evidence="3" key="1">
    <citation type="submission" date="2022-11" db="EMBL/GenBank/DDBJ databases">
        <authorList>
            <person name="Petersen C."/>
        </authorList>
    </citation>
    <scope>NUCLEOTIDE SEQUENCE</scope>
    <source>
        <strain evidence="3">IBT 23319</strain>
    </source>
</reference>